<dbReference type="RefSeq" id="WP_049952640.1">
    <property type="nucleotide sequence ID" value="NZ_CP007055.1"/>
</dbReference>
<feature type="region of interest" description="Disordered" evidence="1">
    <location>
        <begin position="78"/>
        <end position="105"/>
    </location>
</feature>
<evidence type="ECO:0000313" key="4">
    <source>
        <dbReference type="Proteomes" id="UP000019024"/>
    </source>
</evidence>
<dbReference type="GeneID" id="25145179"/>
<dbReference type="KEGG" id="hlr:HALLA_11765"/>
<dbReference type="HOGENOM" id="CLU_1811385_0_0_2"/>
<organism evidence="3 4">
    <name type="scientific">Halostagnicola larsenii XH-48</name>
    <dbReference type="NCBI Taxonomy" id="797299"/>
    <lineage>
        <taxon>Archaea</taxon>
        <taxon>Methanobacteriati</taxon>
        <taxon>Methanobacteriota</taxon>
        <taxon>Stenosarchaea group</taxon>
        <taxon>Halobacteria</taxon>
        <taxon>Halobacteriales</taxon>
        <taxon>Natrialbaceae</taxon>
        <taxon>Halostagnicola</taxon>
    </lineage>
</organism>
<keyword evidence="4" id="KW-1185">Reference proteome</keyword>
<reference evidence="3 4" key="1">
    <citation type="submission" date="2014-01" db="EMBL/GenBank/DDBJ databases">
        <authorList>
            <consortium name="DOE Joint Genome Institute"/>
            <person name="Anderson I."/>
            <person name="Huntemann M."/>
            <person name="Han J."/>
            <person name="Chen A."/>
            <person name="Kyrpides N."/>
            <person name="Mavromatis K."/>
            <person name="Markowitz V."/>
            <person name="Palaniappan K."/>
            <person name="Ivanova N."/>
            <person name="Schaumberg A."/>
            <person name="Pati A."/>
            <person name="Liolios K."/>
            <person name="Nordberg H.P."/>
            <person name="Cantor M.N."/>
            <person name="Hua S.X."/>
            <person name="Woyke T."/>
        </authorList>
    </citation>
    <scope>NUCLEOTIDE SEQUENCE [LARGE SCALE GENOMIC DNA]</scope>
    <source>
        <strain evidence="3 4">XH-48</strain>
    </source>
</reference>
<evidence type="ECO:0008006" key="5">
    <source>
        <dbReference type="Google" id="ProtNLM"/>
    </source>
</evidence>
<gene>
    <name evidence="2" type="ORF">HALLA_11765</name>
    <name evidence="3" type="ORF">HALLA_12065</name>
</gene>
<dbReference type="AlphaFoldDB" id="W0JUN2"/>
<protein>
    <recommendedName>
        <fullName evidence="5">DUF2190 domain-containing protein</fullName>
    </recommendedName>
</protein>
<dbReference type="STRING" id="797299.HALLA_11765"/>
<accession>W0JUN2</accession>
<sequence>MVFRDYELPVALSPGRQYSAHAYVAEVAIKQGQLVKAGTDDDEVTPSDTDGEPVTGFAAYSAAAGDTILVLEGGGRARATSGTGDVTSGDLIASGGGSGENGEVQTASAGDYVVGRAFRDDSGDGGDAPIQIEHIGVAEESA</sequence>
<dbReference type="KEGG" id="hlr:HALLA_12065"/>
<proteinExistence type="predicted"/>
<name>W0JUN2_9EURY</name>
<dbReference type="Proteomes" id="UP000019024">
    <property type="component" value="Chromosome"/>
</dbReference>
<evidence type="ECO:0000256" key="1">
    <source>
        <dbReference type="SAM" id="MobiDB-lite"/>
    </source>
</evidence>
<dbReference type="EMBL" id="CP007055">
    <property type="protein sequence ID" value="AHG00911.1"/>
    <property type="molecule type" value="Genomic_DNA"/>
</dbReference>
<evidence type="ECO:0000313" key="2">
    <source>
        <dbReference type="EMBL" id="AHG00911.1"/>
    </source>
</evidence>
<evidence type="ECO:0000313" key="3">
    <source>
        <dbReference type="EMBL" id="AHG00960.1"/>
    </source>
</evidence>
<dbReference type="EMBL" id="CP007055">
    <property type="protein sequence ID" value="AHG00960.1"/>
    <property type="molecule type" value="Genomic_DNA"/>
</dbReference>